<evidence type="ECO:0000259" key="1">
    <source>
        <dbReference type="PROSITE" id="PS50097"/>
    </source>
</evidence>
<feature type="domain" description="MATH" evidence="2">
    <location>
        <begin position="36"/>
        <end position="156"/>
    </location>
</feature>
<dbReference type="Gene3D" id="2.60.210.10">
    <property type="entry name" value="Apoptosis, Tumor Necrosis Factor Receptor Associated Protein 2, Chain A"/>
    <property type="match status" value="1"/>
</dbReference>
<feature type="domain" description="BTB" evidence="1">
    <location>
        <begin position="197"/>
        <end position="260"/>
    </location>
</feature>
<dbReference type="eggNOG" id="KOG1987">
    <property type="taxonomic scope" value="Eukaryota"/>
</dbReference>
<proteinExistence type="predicted"/>
<dbReference type="SMART" id="SM00225">
    <property type="entry name" value="BTB"/>
    <property type="match status" value="1"/>
</dbReference>
<dbReference type="SUPFAM" id="SSF49599">
    <property type="entry name" value="TRAF domain-like"/>
    <property type="match status" value="1"/>
</dbReference>
<dbReference type="InterPro" id="IPR008974">
    <property type="entry name" value="TRAF-like"/>
</dbReference>
<dbReference type="PROSITE" id="PS50097">
    <property type="entry name" value="BTB"/>
    <property type="match status" value="1"/>
</dbReference>
<protein>
    <submittedName>
        <fullName evidence="4">Protein roadkill</fullName>
    </submittedName>
</protein>
<organism evidence="3 4">
    <name type="scientific">Bursaphelenchus xylophilus</name>
    <name type="common">Pinewood nematode worm</name>
    <name type="synonym">Aphelenchoides xylophilus</name>
    <dbReference type="NCBI Taxonomy" id="6326"/>
    <lineage>
        <taxon>Eukaryota</taxon>
        <taxon>Metazoa</taxon>
        <taxon>Ecdysozoa</taxon>
        <taxon>Nematoda</taxon>
        <taxon>Chromadorea</taxon>
        <taxon>Rhabditida</taxon>
        <taxon>Tylenchina</taxon>
        <taxon>Tylenchomorpha</taxon>
        <taxon>Aphelenchoidea</taxon>
        <taxon>Aphelenchoididae</taxon>
        <taxon>Bursaphelenchus</taxon>
    </lineage>
</organism>
<name>A0A1I7S781_BURXY</name>
<dbReference type="AlphaFoldDB" id="A0A1I7S781"/>
<accession>A0A1I7S781</accession>
<dbReference type="Gene3D" id="1.25.40.420">
    <property type="match status" value="1"/>
</dbReference>
<dbReference type="Pfam" id="PF22486">
    <property type="entry name" value="MATH_2"/>
    <property type="match status" value="1"/>
</dbReference>
<reference evidence="4" key="1">
    <citation type="submission" date="2016-11" db="UniProtKB">
        <authorList>
            <consortium name="WormBaseParasite"/>
        </authorList>
    </citation>
    <scope>IDENTIFICATION</scope>
</reference>
<dbReference type="Gene3D" id="3.30.710.10">
    <property type="entry name" value="Potassium Channel Kv1.1, Chain A"/>
    <property type="match status" value="1"/>
</dbReference>
<dbReference type="FunFam" id="3.30.710.10:FF:000159">
    <property type="entry name" value="Speckle-type POZ protein B"/>
    <property type="match status" value="1"/>
</dbReference>
<dbReference type="InterPro" id="IPR002083">
    <property type="entry name" value="MATH/TRAF_dom"/>
</dbReference>
<dbReference type="PANTHER" id="PTHR24413">
    <property type="entry name" value="SPECKLE-TYPE POZ PROTEIN"/>
    <property type="match status" value="1"/>
</dbReference>
<dbReference type="SUPFAM" id="SSF54695">
    <property type="entry name" value="POZ domain"/>
    <property type="match status" value="1"/>
</dbReference>
<dbReference type="Pfam" id="PF00651">
    <property type="entry name" value="BTB"/>
    <property type="match status" value="1"/>
</dbReference>
<evidence type="ECO:0000259" key="2">
    <source>
        <dbReference type="PROSITE" id="PS50144"/>
    </source>
</evidence>
<dbReference type="InterPro" id="IPR011333">
    <property type="entry name" value="SKP1/BTB/POZ_sf"/>
</dbReference>
<evidence type="ECO:0000313" key="4">
    <source>
        <dbReference type="WBParaSite" id="BXY_0887000.1"/>
    </source>
</evidence>
<dbReference type="GO" id="GO:0030163">
    <property type="term" value="P:protein catabolic process"/>
    <property type="evidence" value="ECO:0007669"/>
    <property type="project" value="UniProtKB-ARBA"/>
</dbReference>
<dbReference type="WBParaSite" id="BXY_0887000.1">
    <property type="protein sequence ID" value="BXY_0887000.1"/>
    <property type="gene ID" value="BXY_0887000"/>
</dbReference>
<sequence>MEPSSADINTNVNATDVVAASTHMTNASQTEIRVEYLKHKWTVKNFSHCYQEYLENFVHLQRNNDETLTWSIKIYPKGNGENNKDFVFLCLNRVNGCSKNKAGFRSRFFLKNSEGKDIEMRIHPNPSHSDYVSYIKRDVLFPQISPADSITVFVEIDVAVETITTYTEDQLASKAVCECERTLGEDYLKLLSDDLHTDFLIRVDGQDISVHKAVLAARSPVFAAMLQHRDTNEAQTGVLCIEDVEYNVMKEMLHFIYSGRCTSDVNEMASDLLIAADKYRLDELKNHCERILIQVLSQDNCCQLLIISDMYHANALRRKSIQFVLKHPVDITSTAGWEAVLKDHPHLVTDIVRSFDRTTDSESCTVLSGLLPGH</sequence>
<evidence type="ECO:0000313" key="3">
    <source>
        <dbReference type="Proteomes" id="UP000095284"/>
    </source>
</evidence>
<dbReference type="Proteomes" id="UP000095284">
    <property type="component" value="Unplaced"/>
</dbReference>
<dbReference type="PROSITE" id="PS50144">
    <property type="entry name" value="MATH"/>
    <property type="match status" value="1"/>
</dbReference>
<dbReference type="InterPro" id="IPR000210">
    <property type="entry name" value="BTB/POZ_dom"/>
</dbReference>